<dbReference type="Gene3D" id="1.10.1520.10">
    <property type="entry name" value="Ribonuclease III domain"/>
    <property type="match status" value="1"/>
</dbReference>
<name>A0AAD6N6T2_PENCN</name>
<dbReference type="GO" id="GO:0004525">
    <property type="term" value="F:ribonuclease III activity"/>
    <property type="evidence" value="ECO:0007669"/>
    <property type="project" value="InterPro"/>
</dbReference>
<protein>
    <recommendedName>
        <fullName evidence="1">RNase III domain-containing protein</fullName>
    </recommendedName>
</protein>
<comment type="caution">
    <text evidence="2">The sequence shown here is derived from an EMBL/GenBank/DDBJ whole genome shotgun (WGS) entry which is preliminary data.</text>
</comment>
<dbReference type="EMBL" id="JAQJZL010000009">
    <property type="protein sequence ID" value="KAJ6037895.1"/>
    <property type="molecule type" value="Genomic_DNA"/>
</dbReference>
<dbReference type="InterPro" id="IPR000999">
    <property type="entry name" value="RNase_III_dom"/>
</dbReference>
<reference evidence="2" key="2">
    <citation type="submission" date="2023-01" db="EMBL/GenBank/DDBJ databases">
        <authorList>
            <person name="Petersen C."/>
        </authorList>
    </citation>
    <scope>NUCLEOTIDE SEQUENCE</scope>
    <source>
        <strain evidence="2">IBT 15450</strain>
    </source>
</reference>
<dbReference type="InterPro" id="IPR036389">
    <property type="entry name" value="RNase_III_sf"/>
</dbReference>
<dbReference type="SUPFAM" id="SSF69065">
    <property type="entry name" value="RNase III domain-like"/>
    <property type="match status" value="1"/>
</dbReference>
<dbReference type="PROSITE" id="PS50142">
    <property type="entry name" value="RNASE_3_2"/>
    <property type="match status" value="1"/>
</dbReference>
<keyword evidence="3" id="KW-1185">Reference proteome</keyword>
<proteinExistence type="predicted"/>
<feature type="domain" description="RNase III" evidence="1">
    <location>
        <begin position="16"/>
        <end position="135"/>
    </location>
</feature>
<evidence type="ECO:0000313" key="2">
    <source>
        <dbReference type="EMBL" id="KAJ6037895.1"/>
    </source>
</evidence>
<accession>A0AAD6N6T2</accession>
<evidence type="ECO:0000259" key="1">
    <source>
        <dbReference type="PROSITE" id="PS50142"/>
    </source>
</evidence>
<dbReference type="Pfam" id="PF00636">
    <property type="entry name" value="Ribonuclease_3"/>
    <property type="match status" value="1"/>
</dbReference>
<dbReference type="GO" id="GO:0006396">
    <property type="term" value="P:RNA processing"/>
    <property type="evidence" value="ECO:0007669"/>
    <property type="project" value="InterPro"/>
</dbReference>
<gene>
    <name evidence="2" type="ORF">N7460_007666</name>
</gene>
<sequence length="154" mass="16950">MVIFMPLPLDEEIKAFEDLVLQRTYRFTNRALIREALQGSSLFNPGGNKVLALAGDATLRQILIDQGRDRNKSPEEIQNVITKVASNSNLNDQGVALGLDPFIVKNPGQWGLVAGRNVMATTMEAIIGAVRYDSNKNGDDCERVMAALGLSWFE</sequence>
<organism evidence="2 3">
    <name type="scientific">Penicillium canescens</name>
    <dbReference type="NCBI Taxonomy" id="5083"/>
    <lineage>
        <taxon>Eukaryota</taxon>
        <taxon>Fungi</taxon>
        <taxon>Dikarya</taxon>
        <taxon>Ascomycota</taxon>
        <taxon>Pezizomycotina</taxon>
        <taxon>Eurotiomycetes</taxon>
        <taxon>Eurotiomycetidae</taxon>
        <taxon>Eurotiales</taxon>
        <taxon>Aspergillaceae</taxon>
        <taxon>Penicillium</taxon>
    </lineage>
</organism>
<dbReference type="Proteomes" id="UP001219568">
    <property type="component" value="Unassembled WGS sequence"/>
</dbReference>
<dbReference type="AlphaFoldDB" id="A0AAD6N6T2"/>
<reference evidence="2" key="1">
    <citation type="journal article" date="2023" name="IMA Fungus">
        <title>Comparative genomic study of the Penicillium genus elucidates a diverse pangenome and 15 lateral gene transfer events.</title>
        <authorList>
            <person name="Petersen C."/>
            <person name="Sorensen T."/>
            <person name="Nielsen M.R."/>
            <person name="Sondergaard T.E."/>
            <person name="Sorensen J.L."/>
            <person name="Fitzpatrick D.A."/>
            <person name="Frisvad J.C."/>
            <person name="Nielsen K.L."/>
        </authorList>
    </citation>
    <scope>NUCLEOTIDE SEQUENCE</scope>
    <source>
        <strain evidence="2">IBT 15450</strain>
    </source>
</reference>
<evidence type="ECO:0000313" key="3">
    <source>
        <dbReference type="Proteomes" id="UP001219568"/>
    </source>
</evidence>